<reference evidence="10 11" key="1">
    <citation type="submission" date="2017-08" db="EMBL/GenBank/DDBJ databases">
        <title>Acidophilic green algal genome provides insights into adaptation to an acidic environment.</title>
        <authorList>
            <person name="Hirooka S."/>
            <person name="Hirose Y."/>
            <person name="Kanesaki Y."/>
            <person name="Higuchi S."/>
            <person name="Fujiwara T."/>
            <person name="Onuma R."/>
            <person name="Era A."/>
            <person name="Ohbayashi R."/>
            <person name="Uzuka A."/>
            <person name="Nozaki H."/>
            <person name="Yoshikawa H."/>
            <person name="Miyagishima S.Y."/>
        </authorList>
    </citation>
    <scope>NUCLEOTIDE SEQUENCE [LARGE SCALE GENOMIC DNA]</scope>
    <source>
        <strain evidence="10 11">NIES-2499</strain>
    </source>
</reference>
<dbReference type="SUPFAM" id="SSF103506">
    <property type="entry name" value="Mitochondrial carrier"/>
    <property type="match status" value="1"/>
</dbReference>
<feature type="repeat" description="Solcar" evidence="8">
    <location>
        <begin position="286"/>
        <end position="372"/>
    </location>
</feature>
<comment type="subcellular location">
    <subcellularLocation>
        <location evidence="1">Membrane</location>
        <topology evidence="1">Multi-pass membrane protein</topology>
    </subcellularLocation>
</comment>
<dbReference type="PRINTS" id="PR00926">
    <property type="entry name" value="MITOCARRIER"/>
</dbReference>
<evidence type="ECO:0000256" key="2">
    <source>
        <dbReference type="ARBA" id="ARBA00006375"/>
    </source>
</evidence>
<dbReference type="Gene3D" id="1.50.40.10">
    <property type="entry name" value="Mitochondrial carrier domain"/>
    <property type="match status" value="2"/>
</dbReference>
<evidence type="ECO:0000313" key="11">
    <source>
        <dbReference type="Proteomes" id="UP000232323"/>
    </source>
</evidence>
<sequence length="391" mass="41802">MESPLVLASPTGGILQLKFCQRDDVPLLLTSERCTPVVPKVSSKRQRRRYEPPFATMTMSSAQPSCSNMNTSSSSASHTKVPMFMIASVAETKSSNSDGNKSAPAWRFVVGNLLAGAVSGCAVEAALYPIDTIKTRMQAMIGGGGVKALLQSGGGRGLYAGIWGNLAGVAPASAIFISVYEPIKKFVQSSVPEERQYLGPIVAGASAGLASSLIRVPTEVIKSRLQTKEFAGPIQAVRAILTREGARGLYAGYGAFLLRDLPFDALEFVAYEQLKRNYSILVKRELSPGETSIVGAIAGGFTGIVTTPLDVLKTRLMTQGASGRYTSLLDATLTIAREEGMAAFMRGWQPRLIWISMGGFVFFPVLEASKKFFAPQTGERMQVTPLAIDGK</sequence>
<protein>
    <submittedName>
        <fullName evidence="10">Uncharacterized protein</fullName>
    </submittedName>
</protein>
<evidence type="ECO:0000256" key="5">
    <source>
        <dbReference type="ARBA" id="ARBA00022737"/>
    </source>
</evidence>
<comment type="similarity">
    <text evidence="2 9">Belongs to the mitochondrial carrier (TC 2.A.29) family.</text>
</comment>
<evidence type="ECO:0000256" key="9">
    <source>
        <dbReference type="RuleBase" id="RU000488"/>
    </source>
</evidence>
<dbReference type="GO" id="GO:0016020">
    <property type="term" value="C:membrane"/>
    <property type="evidence" value="ECO:0007669"/>
    <property type="project" value="UniProtKB-SubCell"/>
</dbReference>
<keyword evidence="6" id="KW-1133">Transmembrane helix</keyword>
<keyword evidence="4 8" id="KW-0812">Transmembrane</keyword>
<keyword evidence="5" id="KW-0677">Repeat</keyword>
<evidence type="ECO:0000256" key="6">
    <source>
        <dbReference type="ARBA" id="ARBA00022989"/>
    </source>
</evidence>
<keyword evidence="7 8" id="KW-0472">Membrane</keyword>
<dbReference type="InterPro" id="IPR002067">
    <property type="entry name" value="MCP"/>
</dbReference>
<name>A0A250XIS6_9CHLO</name>
<evidence type="ECO:0000256" key="7">
    <source>
        <dbReference type="ARBA" id="ARBA00023136"/>
    </source>
</evidence>
<dbReference type="EMBL" id="BEGY01000084">
    <property type="protein sequence ID" value="GAX82700.1"/>
    <property type="molecule type" value="Genomic_DNA"/>
</dbReference>
<dbReference type="Pfam" id="PF00153">
    <property type="entry name" value="Mito_carr"/>
    <property type="match status" value="3"/>
</dbReference>
<dbReference type="PROSITE" id="PS50920">
    <property type="entry name" value="SOLCAR"/>
    <property type="match status" value="3"/>
</dbReference>
<feature type="repeat" description="Solcar" evidence="8">
    <location>
        <begin position="107"/>
        <end position="186"/>
    </location>
</feature>
<dbReference type="InterPro" id="IPR018108">
    <property type="entry name" value="MCP_transmembrane"/>
</dbReference>
<feature type="repeat" description="Solcar" evidence="8">
    <location>
        <begin position="195"/>
        <end position="277"/>
    </location>
</feature>
<comment type="caution">
    <text evidence="10">The sequence shown here is derived from an EMBL/GenBank/DDBJ whole genome shotgun (WGS) entry which is preliminary data.</text>
</comment>
<dbReference type="GO" id="GO:0055085">
    <property type="term" value="P:transmembrane transport"/>
    <property type="evidence" value="ECO:0007669"/>
    <property type="project" value="InterPro"/>
</dbReference>
<evidence type="ECO:0000313" key="10">
    <source>
        <dbReference type="EMBL" id="GAX82700.1"/>
    </source>
</evidence>
<keyword evidence="3 9" id="KW-0813">Transport</keyword>
<dbReference type="OrthoDB" id="276989at2759"/>
<accession>A0A250XIS6</accession>
<gene>
    <name evidence="10" type="ORF">CEUSTIGMA_g10126.t1</name>
</gene>
<evidence type="ECO:0000256" key="4">
    <source>
        <dbReference type="ARBA" id="ARBA00022692"/>
    </source>
</evidence>
<proteinExistence type="inferred from homology"/>
<keyword evidence="11" id="KW-1185">Reference proteome</keyword>
<dbReference type="PANTHER" id="PTHR45667">
    <property type="entry name" value="S-ADENOSYLMETHIONINE MITOCHONDRIAL CARRIER PROTEIN"/>
    <property type="match status" value="1"/>
</dbReference>
<evidence type="ECO:0000256" key="8">
    <source>
        <dbReference type="PROSITE-ProRule" id="PRU00282"/>
    </source>
</evidence>
<evidence type="ECO:0000256" key="1">
    <source>
        <dbReference type="ARBA" id="ARBA00004141"/>
    </source>
</evidence>
<dbReference type="AlphaFoldDB" id="A0A250XIS6"/>
<evidence type="ECO:0000256" key="3">
    <source>
        <dbReference type="ARBA" id="ARBA00022448"/>
    </source>
</evidence>
<dbReference type="InterPro" id="IPR023395">
    <property type="entry name" value="MCP_dom_sf"/>
</dbReference>
<organism evidence="10 11">
    <name type="scientific">Chlamydomonas eustigma</name>
    <dbReference type="NCBI Taxonomy" id="1157962"/>
    <lineage>
        <taxon>Eukaryota</taxon>
        <taxon>Viridiplantae</taxon>
        <taxon>Chlorophyta</taxon>
        <taxon>core chlorophytes</taxon>
        <taxon>Chlorophyceae</taxon>
        <taxon>CS clade</taxon>
        <taxon>Chlamydomonadales</taxon>
        <taxon>Chlamydomonadaceae</taxon>
        <taxon>Chlamydomonas</taxon>
    </lineage>
</organism>
<dbReference type="Proteomes" id="UP000232323">
    <property type="component" value="Unassembled WGS sequence"/>
</dbReference>